<feature type="compositionally biased region" description="Pro residues" evidence="1">
    <location>
        <begin position="630"/>
        <end position="639"/>
    </location>
</feature>
<keyword evidence="2" id="KW-1133">Transmembrane helix</keyword>
<keyword evidence="2" id="KW-0812">Transmembrane</keyword>
<feature type="compositionally biased region" description="Polar residues" evidence="1">
    <location>
        <begin position="549"/>
        <end position="570"/>
    </location>
</feature>
<name>A0AAD5VAW4_9APHY</name>
<dbReference type="Proteomes" id="UP001212997">
    <property type="component" value="Unassembled WGS sequence"/>
</dbReference>
<sequence>MHRLVFAIASSLVVVLAWGPRAVLSQFNTITFSSVRQCGNFSVHFSGGKPPSALPLTLTVIPFNSKPIAIVIPNTNWNPATANGAVVTFLPLPSGTDFVASLDDSYGQGTGLVSDIIRVGDSDDTSCLPSSSVVPQARYKLQDPQDLSQCEPYNVLFDPNVVDIPPRIRAFVPKNFSFFANRTGSASGSATYIMNAARGQQVALMFSDDTGFQQTTGLLNVGGDSQSSSACIPSTSFLTTSTTQSSTSSSQGGLSRATIITIGAVTGAIVGGIALAMIVWVRSERRRNSPKNDKRLEEGNFRHESIFDEKFTFVVTGPESPPTTGRQQPAGTTQPLSIDKKKRPSGPLQSLRGDVSRTVKNPPYVDPKIAFDNTPTSPDFIQELPPSVSPKQGGRFSAFSSPFRSSLASLSLMSFGAGPKQPVTRNPLTDGTAEQSSHALTNNDGSRSRSNSLSSDDINHILEMATMFTPAIGTELGPMETGGSGRAISTVSTGKSEISALLMQRERFPQAIPPSPGNSDVRGSGEHSQSYMRARSRWVDSLLRTYEGTPSTSRHTAWGNQAQSTPSTATYRDPPQALIPSSPLPPTPLPPSRNSYPLSPTRSEIMDSTVISGLPVVPIDEGQTLEIPTMAPPTTPLQKPPAARIGFNRRRPPS</sequence>
<evidence type="ECO:0000313" key="4">
    <source>
        <dbReference type="EMBL" id="KAJ3490447.1"/>
    </source>
</evidence>
<feature type="region of interest" description="Disordered" evidence="1">
    <location>
        <begin position="549"/>
        <end position="599"/>
    </location>
</feature>
<feature type="transmembrane region" description="Helical" evidence="2">
    <location>
        <begin position="259"/>
        <end position="281"/>
    </location>
</feature>
<feature type="compositionally biased region" description="Polar residues" evidence="1">
    <location>
        <begin position="322"/>
        <end position="336"/>
    </location>
</feature>
<accession>A0AAD5VAW4</accession>
<feature type="region of interest" description="Disordered" evidence="1">
    <location>
        <begin position="418"/>
        <end position="454"/>
    </location>
</feature>
<dbReference type="AlphaFoldDB" id="A0AAD5VAW4"/>
<keyword evidence="3" id="KW-0732">Signal</keyword>
<evidence type="ECO:0000256" key="3">
    <source>
        <dbReference type="SAM" id="SignalP"/>
    </source>
</evidence>
<keyword evidence="2" id="KW-0472">Membrane</keyword>
<feature type="region of interest" description="Disordered" evidence="1">
    <location>
        <begin position="312"/>
        <end position="396"/>
    </location>
</feature>
<keyword evidence="5" id="KW-1185">Reference proteome</keyword>
<evidence type="ECO:0000256" key="2">
    <source>
        <dbReference type="SAM" id="Phobius"/>
    </source>
</evidence>
<feature type="region of interest" description="Disordered" evidence="1">
    <location>
        <begin position="626"/>
        <end position="654"/>
    </location>
</feature>
<reference evidence="4" key="1">
    <citation type="submission" date="2022-07" db="EMBL/GenBank/DDBJ databases">
        <title>Genome Sequence of Physisporinus lineatus.</title>
        <authorList>
            <person name="Buettner E."/>
        </authorList>
    </citation>
    <scope>NUCLEOTIDE SEQUENCE</scope>
    <source>
        <strain evidence="4">VT162</strain>
    </source>
</reference>
<feature type="chain" id="PRO_5042160371" description="Mid2 domain-containing protein" evidence="3">
    <location>
        <begin position="26"/>
        <end position="654"/>
    </location>
</feature>
<dbReference type="EMBL" id="JANAWD010000028">
    <property type="protein sequence ID" value="KAJ3490447.1"/>
    <property type="molecule type" value="Genomic_DNA"/>
</dbReference>
<feature type="compositionally biased region" description="Low complexity" evidence="1">
    <location>
        <begin position="442"/>
        <end position="454"/>
    </location>
</feature>
<evidence type="ECO:0008006" key="6">
    <source>
        <dbReference type="Google" id="ProtNLM"/>
    </source>
</evidence>
<evidence type="ECO:0000256" key="1">
    <source>
        <dbReference type="SAM" id="MobiDB-lite"/>
    </source>
</evidence>
<feature type="signal peptide" evidence="3">
    <location>
        <begin position="1"/>
        <end position="25"/>
    </location>
</feature>
<organism evidence="4 5">
    <name type="scientific">Meripilus lineatus</name>
    <dbReference type="NCBI Taxonomy" id="2056292"/>
    <lineage>
        <taxon>Eukaryota</taxon>
        <taxon>Fungi</taxon>
        <taxon>Dikarya</taxon>
        <taxon>Basidiomycota</taxon>
        <taxon>Agaricomycotina</taxon>
        <taxon>Agaricomycetes</taxon>
        <taxon>Polyporales</taxon>
        <taxon>Meripilaceae</taxon>
        <taxon>Meripilus</taxon>
    </lineage>
</organism>
<proteinExistence type="predicted"/>
<comment type="caution">
    <text evidence="4">The sequence shown here is derived from an EMBL/GenBank/DDBJ whole genome shotgun (WGS) entry which is preliminary data.</text>
</comment>
<feature type="compositionally biased region" description="Polar residues" evidence="1">
    <location>
        <begin position="423"/>
        <end position="441"/>
    </location>
</feature>
<protein>
    <recommendedName>
        <fullName evidence="6">Mid2 domain-containing protein</fullName>
    </recommendedName>
</protein>
<feature type="region of interest" description="Disordered" evidence="1">
    <location>
        <begin position="508"/>
        <end position="531"/>
    </location>
</feature>
<evidence type="ECO:0000313" key="5">
    <source>
        <dbReference type="Proteomes" id="UP001212997"/>
    </source>
</evidence>
<feature type="compositionally biased region" description="Pro residues" evidence="1">
    <location>
        <begin position="582"/>
        <end position="591"/>
    </location>
</feature>
<gene>
    <name evidence="4" type="ORF">NLI96_g1444</name>
</gene>